<keyword evidence="2 4" id="KW-0863">Zinc-finger</keyword>
<evidence type="ECO:0000259" key="5">
    <source>
        <dbReference type="PROSITE" id="PS50865"/>
    </source>
</evidence>
<protein>
    <recommendedName>
        <fullName evidence="5">MYND-type domain-containing protein</fullName>
    </recommendedName>
</protein>
<dbReference type="GO" id="GO:0008270">
    <property type="term" value="F:zinc ion binding"/>
    <property type="evidence" value="ECO:0007669"/>
    <property type="project" value="UniProtKB-KW"/>
</dbReference>
<evidence type="ECO:0000313" key="6">
    <source>
        <dbReference type="EMBL" id="CAD7634150.1"/>
    </source>
</evidence>
<dbReference type="PROSITE" id="PS50865">
    <property type="entry name" value="ZF_MYND_2"/>
    <property type="match status" value="1"/>
</dbReference>
<dbReference type="GO" id="GO:0008757">
    <property type="term" value="F:S-adenosylmethionine-dependent methyltransferase activity"/>
    <property type="evidence" value="ECO:0007669"/>
    <property type="project" value="UniProtKB-ARBA"/>
</dbReference>
<gene>
    <name evidence="6" type="ORF">OSB1V03_LOCUS14546</name>
</gene>
<evidence type="ECO:0000256" key="1">
    <source>
        <dbReference type="ARBA" id="ARBA00022723"/>
    </source>
</evidence>
<dbReference type="InterPro" id="IPR002893">
    <property type="entry name" value="Znf_MYND"/>
</dbReference>
<reference evidence="6" key="1">
    <citation type="submission" date="2020-11" db="EMBL/GenBank/DDBJ databases">
        <authorList>
            <person name="Tran Van P."/>
        </authorList>
    </citation>
    <scope>NUCLEOTIDE SEQUENCE</scope>
</reference>
<dbReference type="InterPro" id="IPR050869">
    <property type="entry name" value="H3K4_H4K5_MeTrfase"/>
</dbReference>
<keyword evidence="3" id="KW-0862">Zinc</keyword>
<dbReference type="Pfam" id="PF01753">
    <property type="entry name" value="zf-MYND"/>
    <property type="match status" value="1"/>
</dbReference>
<dbReference type="EMBL" id="CAJPIZ010014067">
    <property type="protein sequence ID" value="CAG2114580.1"/>
    <property type="molecule type" value="Genomic_DNA"/>
</dbReference>
<feature type="domain" description="MYND-type" evidence="5">
    <location>
        <begin position="34"/>
        <end position="72"/>
    </location>
</feature>
<dbReference type="SUPFAM" id="SSF82199">
    <property type="entry name" value="SET domain"/>
    <property type="match status" value="1"/>
</dbReference>
<evidence type="ECO:0000256" key="4">
    <source>
        <dbReference type="PROSITE-ProRule" id="PRU00134"/>
    </source>
</evidence>
<sequence>MPVISSKPYIAGDVVFKCKPLFACIDYKYNGKHCDNCLKPMDQLKKCAKCLQMYYCGKNCQTIDWSFHKNECQLMRQKKLRSDPNWQMFQMRHYSDDPMDNTNPIGHHIGWGVTLELMCVRHSCHPNTAFITKGDSIEIRAMKSIASGEEITMDLIPLDMTGVYRDLFRDFLDIKCDCVKCKPNVEKPIEWQQFEQLLEKHNDHWESAMDPNLKHKNLNYEMDTQFMQYLDSIYGKFHQMKTYYLLKSFICFASDSRKANQSSKELWYKTVEEHLLVTHGSDHPWNAMLQTFLCRSV</sequence>
<dbReference type="PANTHER" id="PTHR12197">
    <property type="entry name" value="HISTONE-LYSINE N-METHYLTRANSFERASE SMYD"/>
    <property type="match status" value="1"/>
</dbReference>
<dbReference type="EMBL" id="OC868642">
    <property type="protein sequence ID" value="CAD7634150.1"/>
    <property type="molecule type" value="Genomic_DNA"/>
</dbReference>
<dbReference type="SUPFAM" id="SSF144232">
    <property type="entry name" value="HIT/MYND zinc finger-like"/>
    <property type="match status" value="1"/>
</dbReference>
<organism evidence="6">
    <name type="scientific">Medioppia subpectinata</name>
    <dbReference type="NCBI Taxonomy" id="1979941"/>
    <lineage>
        <taxon>Eukaryota</taxon>
        <taxon>Metazoa</taxon>
        <taxon>Ecdysozoa</taxon>
        <taxon>Arthropoda</taxon>
        <taxon>Chelicerata</taxon>
        <taxon>Arachnida</taxon>
        <taxon>Acari</taxon>
        <taxon>Acariformes</taxon>
        <taxon>Sarcoptiformes</taxon>
        <taxon>Oribatida</taxon>
        <taxon>Brachypylina</taxon>
        <taxon>Oppioidea</taxon>
        <taxon>Oppiidae</taxon>
        <taxon>Medioppia</taxon>
    </lineage>
</organism>
<dbReference type="InterPro" id="IPR046341">
    <property type="entry name" value="SET_dom_sf"/>
</dbReference>
<name>A0A7R9Q798_9ACAR</name>
<dbReference type="Gene3D" id="2.170.270.10">
    <property type="entry name" value="SET domain"/>
    <property type="match status" value="1"/>
</dbReference>
<keyword evidence="7" id="KW-1185">Reference proteome</keyword>
<dbReference type="GO" id="GO:0005634">
    <property type="term" value="C:nucleus"/>
    <property type="evidence" value="ECO:0007669"/>
    <property type="project" value="TreeGrafter"/>
</dbReference>
<evidence type="ECO:0000256" key="3">
    <source>
        <dbReference type="ARBA" id="ARBA00022833"/>
    </source>
</evidence>
<evidence type="ECO:0000256" key="2">
    <source>
        <dbReference type="ARBA" id="ARBA00022771"/>
    </source>
</evidence>
<dbReference type="OrthoDB" id="5945798at2759"/>
<dbReference type="GO" id="GO:0008276">
    <property type="term" value="F:protein methyltransferase activity"/>
    <property type="evidence" value="ECO:0007669"/>
    <property type="project" value="UniProtKB-ARBA"/>
</dbReference>
<keyword evidence="1" id="KW-0479">Metal-binding</keyword>
<proteinExistence type="predicted"/>
<evidence type="ECO:0000313" key="7">
    <source>
        <dbReference type="Proteomes" id="UP000759131"/>
    </source>
</evidence>
<dbReference type="AlphaFoldDB" id="A0A7R9Q798"/>
<dbReference type="PANTHER" id="PTHR12197:SF251">
    <property type="entry name" value="EG:BACR7C10.4 PROTEIN"/>
    <property type="match status" value="1"/>
</dbReference>
<accession>A0A7R9Q798</accession>
<dbReference type="Proteomes" id="UP000759131">
    <property type="component" value="Unassembled WGS sequence"/>
</dbReference>
<dbReference type="GO" id="GO:0008170">
    <property type="term" value="F:N-methyltransferase activity"/>
    <property type="evidence" value="ECO:0007669"/>
    <property type="project" value="UniProtKB-ARBA"/>
</dbReference>
<dbReference type="Gene3D" id="6.10.140.2220">
    <property type="match status" value="1"/>
</dbReference>